<dbReference type="Pfam" id="PF00155">
    <property type="entry name" value="Aminotran_1_2"/>
    <property type="match status" value="1"/>
</dbReference>
<dbReference type="EC" id="2.6.1.17" evidence="5"/>
<accession>A0A831NVL3</accession>
<dbReference type="SUPFAM" id="SSF53383">
    <property type="entry name" value="PLP-dependent transferases"/>
    <property type="match status" value="1"/>
</dbReference>
<evidence type="ECO:0000259" key="4">
    <source>
        <dbReference type="Pfam" id="PF00155"/>
    </source>
</evidence>
<dbReference type="Gene3D" id="3.40.640.10">
    <property type="entry name" value="Type I PLP-dependent aspartate aminotransferase-like (Major domain)"/>
    <property type="match status" value="1"/>
</dbReference>
<dbReference type="GO" id="GO:0030170">
    <property type="term" value="F:pyridoxal phosphate binding"/>
    <property type="evidence" value="ECO:0007669"/>
    <property type="project" value="InterPro"/>
</dbReference>
<dbReference type="CDD" id="cd00609">
    <property type="entry name" value="AAT_like"/>
    <property type="match status" value="1"/>
</dbReference>
<keyword evidence="3 5" id="KW-0808">Transferase</keyword>
<dbReference type="InterPro" id="IPR004839">
    <property type="entry name" value="Aminotransferase_I/II_large"/>
</dbReference>
<evidence type="ECO:0000256" key="2">
    <source>
        <dbReference type="ARBA" id="ARBA00022576"/>
    </source>
</evidence>
<proteinExistence type="predicted"/>
<evidence type="ECO:0000256" key="3">
    <source>
        <dbReference type="ARBA" id="ARBA00022679"/>
    </source>
</evidence>
<comment type="caution">
    <text evidence="5">The sequence shown here is derived from an EMBL/GenBank/DDBJ whole genome shotgun (WGS) entry which is preliminary data.</text>
</comment>
<dbReference type="EMBL" id="DRCV01000070">
    <property type="protein sequence ID" value="HDK37690.1"/>
    <property type="molecule type" value="Genomic_DNA"/>
</dbReference>
<dbReference type="Gene3D" id="3.90.1150.10">
    <property type="entry name" value="Aspartate Aminotransferase, domain 1"/>
    <property type="match status" value="1"/>
</dbReference>
<organism evidence="5">
    <name type="scientific">Thiolapillus brandeum</name>
    <dbReference type="NCBI Taxonomy" id="1076588"/>
    <lineage>
        <taxon>Bacteria</taxon>
        <taxon>Pseudomonadati</taxon>
        <taxon>Pseudomonadota</taxon>
        <taxon>Gammaproteobacteria</taxon>
        <taxon>Chromatiales</taxon>
        <taxon>Sedimenticolaceae</taxon>
        <taxon>Thiolapillus</taxon>
    </lineage>
</organism>
<dbReference type="PANTHER" id="PTHR42832">
    <property type="entry name" value="AMINO ACID AMINOTRANSFERASE"/>
    <property type="match status" value="1"/>
</dbReference>
<name>A0A831NVL3_9GAMM</name>
<dbReference type="AlphaFoldDB" id="A0A831NVL3"/>
<gene>
    <name evidence="5" type="primary">dapC</name>
    <name evidence="5" type="ORF">ENG92_01560</name>
</gene>
<dbReference type="NCBIfam" id="TIGR03538">
    <property type="entry name" value="DapC_gpp"/>
    <property type="match status" value="1"/>
</dbReference>
<evidence type="ECO:0000256" key="1">
    <source>
        <dbReference type="ARBA" id="ARBA00001933"/>
    </source>
</evidence>
<feature type="domain" description="Aminotransferase class I/classII large" evidence="4">
    <location>
        <begin position="32"/>
        <end position="377"/>
    </location>
</feature>
<dbReference type="InterPro" id="IPR015424">
    <property type="entry name" value="PyrdxlP-dep_Trfase"/>
</dbReference>
<comment type="cofactor">
    <cofactor evidence="1">
        <name>pyridoxal 5'-phosphate</name>
        <dbReference type="ChEBI" id="CHEBI:597326"/>
    </cofactor>
</comment>
<protein>
    <submittedName>
        <fullName evidence="5">Succinyldiaminopimelate transaminase</fullName>
        <ecNumber evidence="5">2.6.1.17</ecNumber>
    </submittedName>
</protein>
<dbReference type="PANTHER" id="PTHR42832:SF3">
    <property type="entry name" value="L-GLUTAMINE--4-(METHYLSULFANYL)-2-OXOBUTANOATE AMINOTRANSFERASE"/>
    <property type="match status" value="1"/>
</dbReference>
<dbReference type="InterPro" id="IPR050881">
    <property type="entry name" value="LL-DAP_aminotransferase"/>
</dbReference>
<dbReference type="Proteomes" id="UP000885822">
    <property type="component" value="Unassembled WGS sequence"/>
</dbReference>
<evidence type="ECO:0000313" key="5">
    <source>
        <dbReference type="EMBL" id="HDK37690.1"/>
    </source>
</evidence>
<dbReference type="InterPro" id="IPR015422">
    <property type="entry name" value="PyrdxlP-dep_Trfase_small"/>
</dbReference>
<keyword evidence="2 5" id="KW-0032">Aminotransferase</keyword>
<dbReference type="GO" id="GO:0009089">
    <property type="term" value="P:lysine biosynthetic process via diaminopimelate"/>
    <property type="evidence" value="ECO:0007669"/>
    <property type="project" value="InterPro"/>
</dbReference>
<dbReference type="InterPro" id="IPR019878">
    <property type="entry name" value="DapC_beta/gammaproteobac"/>
</dbReference>
<reference evidence="5" key="1">
    <citation type="journal article" date="2020" name="mSystems">
        <title>Genome- and Community-Level Interaction Insights into Carbon Utilization and Element Cycling Functions of Hydrothermarchaeota in Hydrothermal Sediment.</title>
        <authorList>
            <person name="Zhou Z."/>
            <person name="Liu Y."/>
            <person name="Xu W."/>
            <person name="Pan J."/>
            <person name="Luo Z.H."/>
            <person name="Li M."/>
        </authorList>
    </citation>
    <scope>NUCLEOTIDE SEQUENCE [LARGE SCALE GENOMIC DNA]</scope>
    <source>
        <strain evidence="5">HyVt-26</strain>
    </source>
</reference>
<dbReference type="InterPro" id="IPR015421">
    <property type="entry name" value="PyrdxlP-dep_Trfase_major"/>
</dbReference>
<dbReference type="GO" id="GO:0009016">
    <property type="term" value="F:succinyldiaminopimelate transaminase activity"/>
    <property type="evidence" value="ECO:0007669"/>
    <property type="project" value="UniProtKB-EC"/>
</dbReference>
<sequence>MNSDLQKLQPYPFEKLRQLKEGCQPPSDLDHIALSIGEPKHPTPAFITEAVLSHLHGLSAYPLTKGAPELRQAICGWLTRRFQLPEGSLDPEHHVLPVNGTREALFAFAQAVVDRSRNNPLVLMPNPFYQIYEGAALLAGATPWFMNCTEASGWAPDFSKVDETAWRDCQLLYVCSPHNPTGAVLPEQTWQTLIELAHQHDFIIAADECYSEIYLDEACPPPGLLQAAANTGNTDYSRCVVFHSLSKRSNAPGLRSGFVAGDREILDKFLQYRTYHGCAMPPHHQAASILAWRDEAHVLENRRAYAGKFNAVLEILDACLEVQAPEAGFYLWAKTPITDTDFARELYRQQNVTVLPGSFLSRSANGGNPGARRIRMALVAPLDECVDAAHRIKQFIKSI</sequence>